<dbReference type="AlphaFoldDB" id="A0A0C3NYB9"/>
<dbReference type="STRING" id="745531.A0A0C3NYB9"/>
<name>A0A0C3NYB9_PHLG1</name>
<proteinExistence type="predicted"/>
<evidence type="ECO:0000313" key="4">
    <source>
        <dbReference type="Proteomes" id="UP000053257"/>
    </source>
</evidence>
<evidence type="ECO:0000256" key="1">
    <source>
        <dbReference type="SAM" id="MobiDB-lite"/>
    </source>
</evidence>
<keyword evidence="2" id="KW-0472">Membrane</keyword>
<feature type="transmembrane region" description="Helical" evidence="2">
    <location>
        <begin position="291"/>
        <end position="308"/>
    </location>
</feature>
<dbReference type="SUPFAM" id="SSF48097">
    <property type="entry name" value="Regulator of G-protein signaling, RGS"/>
    <property type="match status" value="1"/>
</dbReference>
<evidence type="ECO:0000256" key="2">
    <source>
        <dbReference type="SAM" id="Phobius"/>
    </source>
</evidence>
<dbReference type="EMBL" id="KN840455">
    <property type="protein sequence ID" value="KIP10419.1"/>
    <property type="molecule type" value="Genomic_DNA"/>
</dbReference>
<feature type="transmembrane region" description="Helical" evidence="2">
    <location>
        <begin position="377"/>
        <end position="395"/>
    </location>
</feature>
<feature type="region of interest" description="Disordered" evidence="1">
    <location>
        <begin position="1"/>
        <end position="32"/>
    </location>
</feature>
<reference evidence="3 4" key="1">
    <citation type="journal article" date="2014" name="PLoS Genet.">
        <title>Analysis of the Phlebiopsis gigantea genome, transcriptome and secretome provides insight into its pioneer colonization strategies of wood.</title>
        <authorList>
            <person name="Hori C."/>
            <person name="Ishida T."/>
            <person name="Igarashi K."/>
            <person name="Samejima M."/>
            <person name="Suzuki H."/>
            <person name="Master E."/>
            <person name="Ferreira P."/>
            <person name="Ruiz-Duenas F.J."/>
            <person name="Held B."/>
            <person name="Canessa P."/>
            <person name="Larrondo L.F."/>
            <person name="Schmoll M."/>
            <person name="Druzhinina I.S."/>
            <person name="Kubicek C.P."/>
            <person name="Gaskell J.A."/>
            <person name="Kersten P."/>
            <person name="St John F."/>
            <person name="Glasner J."/>
            <person name="Sabat G."/>
            <person name="Splinter BonDurant S."/>
            <person name="Syed K."/>
            <person name="Yadav J."/>
            <person name="Mgbeahuruike A.C."/>
            <person name="Kovalchuk A."/>
            <person name="Asiegbu F.O."/>
            <person name="Lackner G."/>
            <person name="Hoffmeister D."/>
            <person name="Rencoret J."/>
            <person name="Gutierrez A."/>
            <person name="Sun H."/>
            <person name="Lindquist E."/>
            <person name="Barry K."/>
            <person name="Riley R."/>
            <person name="Grigoriev I.V."/>
            <person name="Henrissat B."/>
            <person name="Kues U."/>
            <person name="Berka R.M."/>
            <person name="Martinez A.T."/>
            <person name="Covert S.F."/>
            <person name="Blanchette R.A."/>
            <person name="Cullen D."/>
        </authorList>
    </citation>
    <scope>NUCLEOTIDE SEQUENCE [LARGE SCALE GENOMIC DNA]</scope>
    <source>
        <strain evidence="3 4">11061_1 CR5-6</strain>
    </source>
</reference>
<sequence length="399" mass="44366">MTTSRRSKQGDYLQPSPTCLCPPPPSSMRPSRPRIRLAPQLSSITLDDILSGETCEPIALADFESYLLFKEYSVENLRFVVWYQSYRRRFFALPREQQDLSPGPRGFKFALPTPARTAERISRTSTRLGSIVDEPVSPTGSLNPLLPPTSLSPMLSRIPSVSPSGPSSTPHMAPGIQPFREECALVASTFLVPSAPYELALPSLLLSTILRDLAFNTHPDVFLPAYEHAYDAMLTHSLPHFLDGTRENMNWGKRAYWWLYGVLTTCLGWAIVVGCLFIQYGPHMSQGRRRAWRLLGVPFLTLGAMQMYSAHRGFCSQIWGRGATQLRPWELASLPPPPAHDKTPRPAAAARAKVFGPERVVLDPRIRAVHRRVVRDLLLAGFVSGSLLTVVVVALPCGR</sequence>
<feature type="transmembrane region" description="Helical" evidence="2">
    <location>
        <begin position="256"/>
        <end position="279"/>
    </location>
</feature>
<keyword evidence="2" id="KW-1133">Transmembrane helix</keyword>
<dbReference type="PANTHER" id="PTHR39466">
    <property type="entry name" value="RGS DOMAIN-CONTAINING PROTEIN"/>
    <property type="match status" value="1"/>
</dbReference>
<keyword evidence="4" id="KW-1185">Reference proteome</keyword>
<dbReference type="Gene3D" id="1.10.167.10">
    <property type="entry name" value="Regulator of G-protein Signalling 4, domain 2"/>
    <property type="match status" value="1"/>
</dbReference>
<protein>
    <recommendedName>
        <fullName evidence="5">RGS domain-containing protein</fullName>
    </recommendedName>
</protein>
<evidence type="ECO:0000313" key="3">
    <source>
        <dbReference type="EMBL" id="KIP10419.1"/>
    </source>
</evidence>
<dbReference type="OrthoDB" id="3232309at2759"/>
<dbReference type="PANTHER" id="PTHR39466:SF1">
    <property type="entry name" value="RGS DOMAIN-CONTAINING PROTEIN"/>
    <property type="match status" value="1"/>
</dbReference>
<dbReference type="Proteomes" id="UP000053257">
    <property type="component" value="Unassembled WGS sequence"/>
</dbReference>
<accession>A0A0C3NYB9</accession>
<keyword evidence="2" id="KW-0812">Transmembrane</keyword>
<dbReference type="HOGENOM" id="CLU_041181_1_0_1"/>
<gene>
    <name evidence="3" type="ORF">PHLGIDRAFT_125613</name>
</gene>
<dbReference type="InterPro" id="IPR036305">
    <property type="entry name" value="RGS_sf"/>
</dbReference>
<organism evidence="3 4">
    <name type="scientific">Phlebiopsis gigantea (strain 11061_1 CR5-6)</name>
    <name type="common">White-rot fungus</name>
    <name type="synonym">Peniophora gigantea</name>
    <dbReference type="NCBI Taxonomy" id="745531"/>
    <lineage>
        <taxon>Eukaryota</taxon>
        <taxon>Fungi</taxon>
        <taxon>Dikarya</taxon>
        <taxon>Basidiomycota</taxon>
        <taxon>Agaricomycotina</taxon>
        <taxon>Agaricomycetes</taxon>
        <taxon>Polyporales</taxon>
        <taxon>Phanerochaetaceae</taxon>
        <taxon>Phlebiopsis</taxon>
    </lineage>
</organism>
<evidence type="ECO:0008006" key="5">
    <source>
        <dbReference type="Google" id="ProtNLM"/>
    </source>
</evidence>
<dbReference type="InterPro" id="IPR044926">
    <property type="entry name" value="RGS_subdomain_2"/>
</dbReference>